<proteinExistence type="predicted"/>
<accession>A0ABW0SA58</accession>
<keyword evidence="2" id="KW-1185">Reference proteome</keyword>
<protein>
    <submittedName>
        <fullName evidence="1">Uncharacterized protein</fullName>
    </submittedName>
</protein>
<organism evidence="1 2">
    <name type="scientific">Rubellimicrobium aerolatum</name>
    <dbReference type="NCBI Taxonomy" id="490979"/>
    <lineage>
        <taxon>Bacteria</taxon>
        <taxon>Pseudomonadati</taxon>
        <taxon>Pseudomonadota</taxon>
        <taxon>Alphaproteobacteria</taxon>
        <taxon>Rhodobacterales</taxon>
        <taxon>Roseobacteraceae</taxon>
        <taxon>Rubellimicrobium</taxon>
    </lineage>
</organism>
<sequence length="94" mass="10681">MLLHLHNPTSEAHLEDLRDRIAGALPPLASDRDRLRVERLVEVVRAMDEGHLTPRQAAEAFARDRLPGFCLDRWLADMVDEGVYVERSPARRAA</sequence>
<comment type="caution">
    <text evidence="1">The sequence shown here is derived from an EMBL/GenBank/DDBJ whole genome shotgun (WGS) entry which is preliminary data.</text>
</comment>
<evidence type="ECO:0000313" key="2">
    <source>
        <dbReference type="Proteomes" id="UP001596056"/>
    </source>
</evidence>
<gene>
    <name evidence="1" type="ORF">ACFPOC_05265</name>
</gene>
<dbReference type="RefSeq" id="WP_209838598.1">
    <property type="nucleotide sequence ID" value="NZ_JAGGJP010000003.1"/>
</dbReference>
<evidence type="ECO:0000313" key="1">
    <source>
        <dbReference type="EMBL" id="MFC5565828.1"/>
    </source>
</evidence>
<dbReference type="Proteomes" id="UP001596056">
    <property type="component" value="Unassembled WGS sequence"/>
</dbReference>
<dbReference type="EMBL" id="JBHSNA010000003">
    <property type="protein sequence ID" value="MFC5565828.1"/>
    <property type="molecule type" value="Genomic_DNA"/>
</dbReference>
<name>A0ABW0SA58_9RHOB</name>
<reference evidence="2" key="1">
    <citation type="journal article" date="2019" name="Int. J. Syst. Evol. Microbiol.">
        <title>The Global Catalogue of Microorganisms (GCM) 10K type strain sequencing project: providing services to taxonomists for standard genome sequencing and annotation.</title>
        <authorList>
            <consortium name="The Broad Institute Genomics Platform"/>
            <consortium name="The Broad Institute Genome Sequencing Center for Infectious Disease"/>
            <person name="Wu L."/>
            <person name="Ma J."/>
        </authorList>
    </citation>
    <scope>NUCLEOTIDE SEQUENCE [LARGE SCALE GENOMIC DNA]</scope>
    <source>
        <strain evidence="2">KACC 11588</strain>
    </source>
</reference>